<protein>
    <submittedName>
        <fullName evidence="9">Potassium transporter Kef</fullName>
    </submittedName>
</protein>
<feature type="transmembrane region" description="Helical" evidence="7">
    <location>
        <begin position="109"/>
        <end position="129"/>
    </location>
</feature>
<evidence type="ECO:0000256" key="3">
    <source>
        <dbReference type="ARBA" id="ARBA00022448"/>
    </source>
</evidence>
<dbReference type="PANTHER" id="PTHR42751:SF1">
    <property type="entry name" value="CATION_PROTON ANTIPORTER YBAL-RELATED"/>
    <property type="match status" value="1"/>
</dbReference>
<reference evidence="9 10" key="1">
    <citation type="submission" date="2021-12" db="EMBL/GenBank/DDBJ databases">
        <title>Genome sequencing of bacteria with rrn-lacking chromosome and rrn-plasmid.</title>
        <authorList>
            <person name="Anda M."/>
            <person name="Iwasaki W."/>
        </authorList>
    </citation>
    <scope>NUCLEOTIDE SEQUENCE [LARGE SCALE GENOMIC DNA]</scope>
    <source>
        <strain evidence="9 10">NBRC 15940</strain>
    </source>
</reference>
<evidence type="ECO:0000256" key="5">
    <source>
        <dbReference type="ARBA" id="ARBA00022989"/>
    </source>
</evidence>
<feature type="transmembrane region" description="Helical" evidence="7">
    <location>
        <begin position="198"/>
        <end position="218"/>
    </location>
</feature>
<dbReference type="Pfam" id="PF00999">
    <property type="entry name" value="Na_H_Exchanger"/>
    <property type="match status" value="1"/>
</dbReference>
<dbReference type="GO" id="GO:0016020">
    <property type="term" value="C:membrane"/>
    <property type="evidence" value="ECO:0007669"/>
    <property type="project" value="UniProtKB-SubCell"/>
</dbReference>
<dbReference type="Gene3D" id="1.20.1530.20">
    <property type="match status" value="1"/>
</dbReference>
<organism evidence="9 10">
    <name type="scientific">Persicobacter diffluens</name>
    <dbReference type="NCBI Taxonomy" id="981"/>
    <lineage>
        <taxon>Bacteria</taxon>
        <taxon>Pseudomonadati</taxon>
        <taxon>Bacteroidota</taxon>
        <taxon>Cytophagia</taxon>
        <taxon>Cytophagales</taxon>
        <taxon>Persicobacteraceae</taxon>
        <taxon>Persicobacter</taxon>
    </lineage>
</organism>
<evidence type="ECO:0000256" key="2">
    <source>
        <dbReference type="ARBA" id="ARBA00005551"/>
    </source>
</evidence>
<keyword evidence="3" id="KW-0813">Transport</keyword>
<dbReference type="InterPro" id="IPR036291">
    <property type="entry name" value="NAD(P)-bd_dom_sf"/>
</dbReference>
<dbReference type="RefSeq" id="WP_338239100.1">
    <property type="nucleotide sequence ID" value="NZ_BQKE01000003.1"/>
</dbReference>
<feature type="transmembrane region" description="Helical" evidence="7">
    <location>
        <begin position="75"/>
        <end position="97"/>
    </location>
</feature>
<dbReference type="Gene3D" id="3.40.50.720">
    <property type="entry name" value="NAD(P)-binding Rossmann-like Domain"/>
    <property type="match status" value="1"/>
</dbReference>
<evidence type="ECO:0000256" key="1">
    <source>
        <dbReference type="ARBA" id="ARBA00004141"/>
    </source>
</evidence>
<evidence type="ECO:0000256" key="6">
    <source>
        <dbReference type="ARBA" id="ARBA00023136"/>
    </source>
</evidence>
<dbReference type="EMBL" id="BQKE01000003">
    <property type="protein sequence ID" value="GJM64014.1"/>
    <property type="molecule type" value="Genomic_DNA"/>
</dbReference>
<evidence type="ECO:0000313" key="9">
    <source>
        <dbReference type="EMBL" id="GJM64014.1"/>
    </source>
</evidence>
<feature type="transmembrane region" description="Helical" evidence="7">
    <location>
        <begin position="252"/>
        <end position="281"/>
    </location>
</feature>
<keyword evidence="10" id="KW-1185">Reference proteome</keyword>
<dbReference type="InterPro" id="IPR038770">
    <property type="entry name" value="Na+/solute_symporter_sf"/>
</dbReference>
<keyword evidence="5 7" id="KW-1133">Transmembrane helix</keyword>
<accession>A0AAN5AM44</accession>
<dbReference type="PANTHER" id="PTHR42751">
    <property type="entry name" value="SODIUM/HYDROGEN EXCHANGER FAMILY/TRKA DOMAIN PROTEIN"/>
    <property type="match status" value="1"/>
</dbReference>
<dbReference type="SUPFAM" id="SSF51735">
    <property type="entry name" value="NAD(P)-binding Rossmann-fold domains"/>
    <property type="match status" value="1"/>
</dbReference>
<dbReference type="AlphaFoldDB" id="A0AAN5AM44"/>
<feature type="domain" description="RCK N-terminal" evidence="8">
    <location>
        <begin position="384"/>
        <end position="503"/>
    </location>
</feature>
<feature type="transmembrane region" description="Helical" evidence="7">
    <location>
        <begin position="45"/>
        <end position="63"/>
    </location>
</feature>
<sequence>MENIILIFTTFTAGLLSFKSKFPPLVGFLIAGFILHALGFESNEYIQWMADTGVTILLFSIGLKLDIKMLVGKQIWLSALLHNLGSTLYFFLALYALQFFGLPILSGMQYHQLALIAFALSFSSTVFAIKALQEKGGMNAIYGMLAIGVLVMQDIFAVIFMTISSGKMPEIWALSLFVLPLIRPLLYKIMDMVGHGELLVLYGIFLTFVLGAGLFQYVGLKPDLGALILGILMAEHQKASELSKSLFNLKELLLVCFFLQIGLSTALSLSAIILAFLFILLQPIKTVLYYTLFDLFKFRKRTSIYAAITLTNYSEFGLIVGGLGLKLGWLPAEILVAIALAVSISFLFAAPLNQYNDTIYLTIKNFLKEGELFNQMERPISIGNPETLIVGMGRIGTGIYEEMSQNQTVAGIEINENSIERHKRKGRKVHLGDAVSQDFWQRLENLNQIGTVLLAMPHHDANTQATIQLRKIGYTGKIAAIVEYEDQIESLQKEGANAVFNVYREAGKGFAHHVKEQFGALKS</sequence>
<dbReference type="InterPro" id="IPR003148">
    <property type="entry name" value="RCK_N"/>
</dbReference>
<feature type="transmembrane region" description="Helical" evidence="7">
    <location>
        <begin position="329"/>
        <end position="350"/>
    </location>
</feature>
<evidence type="ECO:0000256" key="7">
    <source>
        <dbReference type="SAM" id="Phobius"/>
    </source>
</evidence>
<proteinExistence type="inferred from homology"/>
<dbReference type="GO" id="GO:1902600">
    <property type="term" value="P:proton transmembrane transport"/>
    <property type="evidence" value="ECO:0007669"/>
    <property type="project" value="InterPro"/>
</dbReference>
<dbReference type="GO" id="GO:0015297">
    <property type="term" value="F:antiporter activity"/>
    <property type="evidence" value="ECO:0007669"/>
    <property type="project" value="InterPro"/>
</dbReference>
<dbReference type="GO" id="GO:0006813">
    <property type="term" value="P:potassium ion transport"/>
    <property type="evidence" value="ECO:0007669"/>
    <property type="project" value="InterPro"/>
</dbReference>
<comment type="similarity">
    <text evidence="2">Belongs to the monovalent cation:proton antiporter 2 (CPA2) transporter (TC 2.A.37) family.</text>
</comment>
<keyword evidence="6 7" id="KW-0472">Membrane</keyword>
<comment type="subcellular location">
    <subcellularLocation>
        <location evidence="1">Membrane</location>
        <topology evidence="1">Multi-pass membrane protein</topology>
    </subcellularLocation>
</comment>
<gene>
    <name evidence="9" type="ORF">PEDI_45660</name>
</gene>
<evidence type="ECO:0000313" key="10">
    <source>
        <dbReference type="Proteomes" id="UP001310022"/>
    </source>
</evidence>
<dbReference type="InterPro" id="IPR006153">
    <property type="entry name" value="Cation/H_exchanger_TM"/>
</dbReference>
<evidence type="ECO:0000256" key="4">
    <source>
        <dbReference type="ARBA" id="ARBA00022692"/>
    </source>
</evidence>
<evidence type="ECO:0000259" key="8">
    <source>
        <dbReference type="PROSITE" id="PS51201"/>
    </source>
</evidence>
<dbReference type="PROSITE" id="PS51201">
    <property type="entry name" value="RCK_N"/>
    <property type="match status" value="1"/>
</dbReference>
<name>A0AAN5AM44_9BACT</name>
<comment type="caution">
    <text evidence="9">The sequence shown here is derived from an EMBL/GenBank/DDBJ whole genome shotgun (WGS) entry which is preliminary data.</text>
</comment>
<feature type="transmembrane region" description="Helical" evidence="7">
    <location>
        <begin position="169"/>
        <end position="186"/>
    </location>
</feature>
<dbReference type="Proteomes" id="UP001310022">
    <property type="component" value="Unassembled WGS sequence"/>
</dbReference>
<feature type="transmembrane region" description="Helical" evidence="7">
    <location>
        <begin position="302"/>
        <end position="323"/>
    </location>
</feature>
<keyword evidence="4 7" id="KW-0812">Transmembrane</keyword>
<feature type="transmembrane region" description="Helical" evidence="7">
    <location>
        <begin position="141"/>
        <end position="163"/>
    </location>
</feature>
<feature type="transmembrane region" description="Helical" evidence="7">
    <location>
        <begin position="22"/>
        <end position="39"/>
    </location>
</feature>
<dbReference type="Pfam" id="PF02254">
    <property type="entry name" value="TrkA_N"/>
    <property type="match status" value="1"/>
</dbReference>